<sequence length="139" mass="16022">MEAQVLLKQGAVRRVGNGTMTSILEDPWLPDSDPYVHTNHEAVQHKTVDTLMNPERSSWDIDLVTDIFAERDAQLILSIPLNLRDTDSWFWKYDKLGQYTIKSAYATIREAREMGMIMHASENGLPPFCNSLTHKKYRK</sequence>
<protein>
    <submittedName>
        <fullName evidence="1">Uncharacterized protein</fullName>
    </submittedName>
</protein>
<reference evidence="1" key="1">
    <citation type="submission" date="2023-02" db="EMBL/GenBank/DDBJ databases">
        <title>Genome of toxic invasive species Heracleum sosnowskyi carries increased number of genes despite the absence of recent whole-genome duplications.</title>
        <authorList>
            <person name="Schelkunov M."/>
            <person name="Shtratnikova V."/>
            <person name="Makarenko M."/>
            <person name="Klepikova A."/>
            <person name="Omelchenko D."/>
            <person name="Novikova G."/>
            <person name="Obukhova E."/>
            <person name="Bogdanov V."/>
            <person name="Penin A."/>
            <person name="Logacheva M."/>
        </authorList>
    </citation>
    <scope>NUCLEOTIDE SEQUENCE</scope>
    <source>
        <strain evidence="1">Hsosn_3</strain>
        <tissue evidence="1">Leaf</tissue>
    </source>
</reference>
<proteinExistence type="predicted"/>
<name>A0AAD8J924_9APIA</name>
<dbReference type="Proteomes" id="UP001237642">
    <property type="component" value="Unassembled WGS sequence"/>
</dbReference>
<evidence type="ECO:0000313" key="2">
    <source>
        <dbReference type="Proteomes" id="UP001237642"/>
    </source>
</evidence>
<comment type="caution">
    <text evidence="1">The sequence shown here is derived from an EMBL/GenBank/DDBJ whole genome shotgun (WGS) entry which is preliminary data.</text>
</comment>
<gene>
    <name evidence="1" type="ORF">POM88_008621</name>
</gene>
<dbReference type="EMBL" id="JAUIZM010000002">
    <property type="protein sequence ID" value="KAK1398758.1"/>
    <property type="molecule type" value="Genomic_DNA"/>
</dbReference>
<evidence type="ECO:0000313" key="1">
    <source>
        <dbReference type="EMBL" id="KAK1398758.1"/>
    </source>
</evidence>
<accession>A0AAD8J924</accession>
<reference evidence="1" key="2">
    <citation type="submission" date="2023-05" db="EMBL/GenBank/DDBJ databases">
        <authorList>
            <person name="Schelkunov M.I."/>
        </authorList>
    </citation>
    <scope>NUCLEOTIDE SEQUENCE</scope>
    <source>
        <strain evidence="1">Hsosn_3</strain>
        <tissue evidence="1">Leaf</tissue>
    </source>
</reference>
<keyword evidence="2" id="KW-1185">Reference proteome</keyword>
<dbReference type="AlphaFoldDB" id="A0AAD8J924"/>
<organism evidence="1 2">
    <name type="scientific">Heracleum sosnowskyi</name>
    <dbReference type="NCBI Taxonomy" id="360622"/>
    <lineage>
        <taxon>Eukaryota</taxon>
        <taxon>Viridiplantae</taxon>
        <taxon>Streptophyta</taxon>
        <taxon>Embryophyta</taxon>
        <taxon>Tracheophyta</taxon>
        <taxon>Spermatophyta</taxon>
        <taxon>Magnoliopsida</taxon>
        <taxon>eudicotyledons</taxon>
        <taxon>Gunneridae</taxon>
        <taxon>Pentapetalae</taxon>
        <taxon>asterids</taxon>
        <taxon>campanulids</taxon>
        <taxon>Apiales</taxon>
        <taxon>Apiaceae</taxon>
        <taxon>Apioideae</taxon>
        <taxon>apioid superclade</taxon>
        <taxon>Tordylieae</taxon>
        <taxon>Tordyliinae</taxon>
        <taxon>Heracleum</taxon>
    </lineage>
</organism>